<organism evidence="7 8">
    <name type="scientific">Linnemannia elongata AG-77</name>
    <dbReference type="NCBI Taxonomy" id="1314771"/>
    <lineage>
        <taxon>Eukaryota</taxon>
        <taxon>Fungi</taxon>
        <taxon>Fungi incertae sedis</taxon>
        <taxon>Mucoromycota</taxon>
        <taxon>Mortierellomycotina</taxon>
        <taxon>Mortierellomycetes</taxon>
        <taxon>Mortierellales</taxon>
        <taxon>Mortierellaceae</taxon>
        <taxon>Linnemannia</taxon>
    </lineage>
</organism>
<evidence type="ECO:0000313" key="7">
    <source>
        <dbReference type="EMBL" id="OAQ34160.1"/>
    </source>
</evidence>
<dbReference type="PANTHER" id="PTHR15565:SF0">
    <property type="entry name" value="PROTEIN AATF"/>
    <property type="match status" value="1"/>
</dbReference>
<dbReference type="PANTHER" id="PTHR15565">
    <property type="entry name" value="AATF PROTEIN APOPTOSIS ANTAGONIZING TRANSCRIPTION FACTOR"/>
    <property type="match status" value="1"/>
</dbReference>
<evidence type="ECO:0000313" key="8">
    <source>
        <dbReference type="Proteomes" id="UP000078512"/>
    </source>
</evidence>
<dbReference type="OrthoDB" id="5783963at2759"/>
<dbReference type="Pfam" id="PF13339">
    <property type="entry name" value="AATF-Che1"/>
    <property type="match status" value="1"/>
</dbReference>
<dbReference type="InterPro" id="IPR039223">
    <property type="entry name" value="AATF/Bfr2"/>
</dbReference>
<accession>A0A197K9J2</accession>
<evidence type="ECO:0000256" key="1">
    <source>
        <dbReference type="ARBA" id="ARBA00008966"/>
    </source>
</evidence>
<feature type="domain" description="Apoptosis-antagonizing transcription factor C-terminal" evidence="4">
    <location>
        <begin position="458"/>
        <end position="539"/>
    </location>
</feature>
<feature type="region of interest" description="Disordered" evidence="3">
    <location>
        <begin position="1"/>
        <end position="208"/>
    </location>
</feature>
<dbReference type="GO" id="GO:0005730">
    <property type="term" value="C:nucleolus"/>
    <property type="evidence" value="ECO:0007669"/>
    <property type="project" value="TreeGrafter"/>
</dbReference>
<dbReference type="Proteomes" id="UP000078512">
    <property type="component" value="Unassembled WGS sequence"/>
</dbReference>
<evidence type="ECO:0000256" key="3">
    <source>
        <dbReference type="SAM" id="MobiDB-lite"/>
    </source>
</evidence>
<dbReference type="Pfam" id="PF08164">
    <property type="entry name" value="TRAUB"/>
    <property type="match status" value="1"/>
</dbReference>
<dbReference type="AlphaFoldDB" id="A0A197K9J2"/>
<dbReference type="InterPro" id="IPR012617">
    <property type="entry name" value="AATF_C"/>
</dbReference>
<feature type="region of interest" description="Disordered" evidence="3">
    <location>
        <begin position="540"/>
        <end position="574"/>
    </location>
</feature>
<evidence type="ECO:0000313" key="6">
    <source>
        <dbReference type="EMBL" id="OAQ22010.1"/>
    </source>
</evidence>
<comment type="similarity">
    <text evidence="1">Belongs to the AATF family.</text>
</comment>
<feature type="compositionally biased region" description="Acidic residues" evidence="3">
    <location>
        <begin position="546"/>
        <end position="567"/>
    </location>
</feature>
<dbReference type="EMBL" id="KV442306">
    <property type="protein sequence ID" value="OAQ22010.1"/>
    <property type="molecule type" value="Genomic_DNA"/>
</dbReference>
<gene>
    <name evidence="6" type="ORF">K457DRAFT_1911899</name>
    <name evidence="7" type="ORF">K457DRAFT_37368</name>
</gene>
<feature type="compositionally biased region" description="Acidic residues" evidence="3">
    <location>
        <begin position="94"/>
        <end position="138"/>
    </location>
</feature>
<sequence>MVKSKKSLAEQLAELSTTTPKDYDPEDMGGDSLQSKHNADSDMGSDDDGDNENAGREHYVNVGKSQLRSKQFLMDDPKYKGKKSSRKAALGFGSDEDEEEDDEEEMEFDEDEDEDEENEEDQDEEMVSDDDDLDDGEDLMSRFDRDGSDDENENDDDENENDDDDDEEEEDDEENSQDEDDDSDDGEDEEDGYGDLTASGITETSKEMQEELQKIQREESELLKSMTKSVTDDVEKGIHVKAQMTLWETLLDTRIRLQKSVSLINTFPQPSTYDEFLTNDSAEPMEEAKHNLRSFIDTLITVRTDLLRNISDVKVPKSNKRHMSDLEEEEARNLDDDAWQTKAWKDIEGLDEGWRSYRNNTLEKWSNKVQIASGIPLNKKFKAMNQGIMTQISQTMADKERLLKRTQLKRSEYHILGTAPEIKEEDENDKTEKTPEVSKLDSHLSNHDEEIFDDGDFYQQLLRELIESRMVDNDDPTAMGMRWAALRQTKQTKKQVDTKGSKGRRLRYHVHEKLQSFMAPIPAGTWHEEMIEELFSSLLGRKGGNLDDDEEDENETKEDEEQEDIPDDGLRIFG</sequence>
<evidence type="ECO:0000256" key="2">
    <source>
        <dbReference type="ARBA" id="ARBA00013850"/>
    </source>
</evidence>
<dbReference type="GO" id="GO:0000462">
    <property type="term" value="P:maturation of SSU-rRNA from tricistronic rRNA transcript (SSU-rRNA, 5.8S rRNA, LSU-rRNA)"/>
    <property type="evidence" value="ECO:0007669"/>
    <property type="project" value="TreeGrafter"/>
</dbReference>
<feature type="region of interest" description="Disordered" evidence="3">
    <location>
        <begin position="419"/>
        <end position="445"/>
    </location>
</feature>
<evidence type="ECO:0000259" key="4">
    <source>
        <dbReference type="Pfam" id="PF08164"/>
    </source>
</evidence>
<dbReference type="STRING" id="1314771.A0A197K9J2"/>
<protein>
    <recommendedName>
        <fullName evidence="2">Protein BFR2</fullName>
    </recommendedName>
</protein>
<proteinExistence type="inferred from homology"/>
<dbReference type="EMBL" id="KV442018">
    <property type="protein sequence ID" value="OAQ34160.1"/>
    <property type="molecule type" value="Genomic_DNA"/>
</dbReference>
<name>A0A197K9J2_9FUNG</name>
<keyword evidence="8" id="KW-1185">Reference proteome</keyword>
<feature type="compositionally biased region" description="Basic and acidic residues" evidence="3">
    <location>
        <begin position="430"/>
        <end position="445"/>
    </location>
</feature>
<reference evidence="7 8" key="1">
    <citation type="submission" date="2016-05" db="EMBL/GenBank/DDBJ databases">
        <title>Genome sequencing reveals origins of a unique bacterial endosymbiosis in the earliest lineages of terrestrial Fungi.</title>
        <authorList>
            <consortium name="DOE Joint Genome Institute"/>
            <person name="Uehling J."/>
            <person name="Gryganskyi A."/>
            <person name="Hameed K."/>
            <person name="Tschaplinski T."/>
            <person name="Misztal P."/>
            <person name="Wu S."/>
            <person name="Desiro A."/>
            <person name="Vande Pol N."/>
            <person name="Du Z.-Y."/>
            <person name="Zienkiewicz A."/>
            <person name="Zienkiewicz K."/>
            <person name="Morin E."/>
            <person name="Tisserant E."/>
            <person name="Splivallo R."/>
            <person name="Hainaut M."/>
            <person name="Henrissat B."/>
            <person name="Ohm R."/>
            <person name="Kuo A."/>
            <person name="Yan J."/>
            <person name="Lipzen A."/>
            <person name="Nolan M."/>
            <person name="Labutti K."/>
            <person name="Barry K."/>
            <person name="Goldstein A."/>
            <person name="Labbe J."/>
            <person name="Schadt C."/>
            <person name="Tuskan G."/>
            <person name="Grigoriev I."/>
            <person name="Martin F."/>
            <person name="Vilgalys R."/>
            <person name="Bonito G."/>
        </authorList>
    </citation>
    <scope>NUCLEOTIDE SEQUENCE [LARGE SCALE GENOMIC DNA]</scope>
    <source>
        <strain evidence="7 8">AG-77</strain>
    </source>
</reference>
<evidence type="ECO:0000259" key="5">
    <source>
        <dbReference type="Pfam" id="PF13339"/>
    </source>
</evidence>
<dbReference type="InterPro" id="IPR025160">
    <property type="entry name" value="AATF"/>
</dbReference>
<feature type="domain" description="AATF leucine zipper-containing" evidence="5">
    <location>
        <begin position="233"/>
        <end position="368"/>
    </location>
</feature>
<feature type="compositionally biased region" description="Acidic residues" evidence="3">
    <location>
        <begin position="147"/>
        <end position="193"/>
    </location>
</feature>